<evidence type="ECO:0000313" key="4">
    <source>
        <dbReference type="Proteomes" id="UP000177652"/>
    </source>
</evidence>
<dbReference type="STRING" id="1798497.A3D71_03285"/>
<comment type="caution">
    <text evidence="3">The sequence shown here is derived from an EMBL/GenBank/DDBJ whole genome shotgun (WGS) entry which is preliminary data.</text>
</comment>
<sequence length="433" mass="45907">MKMQTIIEYILTVVLVLVLGGLAGWYFFLRSQTNTLKAEGAAKGFGAAIPLGDPYGSTPDKPDPFPSADRTLRDAQDGTRNGKSPAQLWQVDAKPVAGQIFAGSGNDVRLRYVERATGYVLEADPRTGQIMRLTNTLMPKIYEAFLTETGHVFERSLDTAGNITTFAGTISTTTDTTTGSSARTLTGSGLTKNIVSMSAHPVSGAIFYILRGPGGAIGVSSEWNGQKQKNIFGSVIVSWRPTVLQDGRIILAQAAADGVPGYAYELKKDGVLSRLLGPVPGLTIRVRPALAKSAPSAVLWGQSTPGALKLFVQTAENATAVQLPIRTVADKCAWAPASAKASSGTAGKELIAYCGVPQGQPAQNFLDEWYRGGTHSADTLWRVDAGAGTAELVYTPPSNTPVDIENMVIDDAGNFVAFTNAADKSLWLLRLAK</sequence>
<feature type="transmembrane region" description="Helical" evidence="2">
    <location>
        <begin position="7"/>
        <end position="28"/>
    </location>
</feature>
<gene>
    <name evidence="3" type="ORF">A3D71_03285</name>
</gene>
<keyword evidence="2" id="KW-0812">Transmembrane</keyword>
<accession>A0A1F6DXC4</accession>
<dbReference type="AlphaFoldDB" id="A0A1F6DXC4"/>
<evidence type="ECO:0000256" key="1">
    <source>
        <dbReference type="SAM" id="MobiDB-lite"/>
    </source>
</evidence>
<keyword evidence="2" id="KW-0472">Membrane</keyword>
<reference evidence="3 4" key="1">
    <citation type="journal article" date="2016" name="Nat. Commun.">
        <title>Thousands of microbial genomes shed light on interconnected biogeochemical processes in an aquifer system.</title>
        <authorList>
            <person name="Anantharaman K."/>
            <person name="Brown C.T."/>
            <person name="Hug L.A."/>
            <person name="Sharon I."/>
            <person name="Castelle C.J."/>
            <person name="Probst A.J."/>
            <person name="Thomas B.C."/>
            <person name="Singh A."/>
            <person name="Wilkins M.J."/>
            <person name="Karaoz U."/>
            <person name="Brodie E.L."/>
            <person name="Williams K.H."/>
            <person name="Hubbard S.S."/>
            <person name="Banfield J.F."/>
        </authorList>
    </citation>
    <scope>NUCLEOTIDE SEQUENCE [LARGE SCALE GENOMIC DNA]</scope>
</reference>
<evidence type="ECO:0000313" key="3">
    <source>
        <dbReference type="EMBL" id="OGG66056.1"/>
    </source>
</evidence>
<protein>
    <submittedName>
        <fullName evidence="3">Uncharacterized protein</fullName>
    </submittedName>
</protein>
<evidence type="ECO:0000256" key="2">
    <source>
        <dbReference type="SAM" id="Phobius"/>
    </source>
</evidence>
<keyword evidence="2" id="KW-1133">Transmembrane helix</keyword>
<name>A0A1F6DXC4_9BACT</name>
<proteinExistence type="predicted"/>
<feature type="region of interest" description="Disordered" evidence="1">
    <location>
        <begin position="56"/>
        <end position="87"/>
    </location>
</feature>
<organism evidence="3 4">
    <name type="scientific">Candidatus Kaiserbacteria bacterium RIFCSPHIGHO2_02_FULL_55_20</name>
    <dbReference type="NCBI Taxonomy" id="1798497"/>
    <lineage>
        <taxon>Bacteria</taxon>
        <taxon>Candidatus Kaiseribacteriota</taxon>
    </lineage>
</organism>
<dbReference type="Proteomes" id="UP000177652">
    <property type="component" value="Unassembled WGS sequence"/>
</dbReference>
<dbReference type="EMBL" id="MFLK01000021">
    <property type="protein sequence ID" value="OGG66056.1"/>
    <property type="molecule type" value="Genomic_DNA"/>
</dbReference>